<reference evidence="1" key="2">
    <citation type="submission" date="2021-02" db="EMBL/GenBank/DDBJ databases">
        <title>Aspergillus luchuensis mut. kawachii IFO 4304 genome sequence.</title>
        <authorList>
            <person name="Mori K."/>
            <person name="Kadooka C."/>
            <person name="Goto M."/>
            <person name="Futagami T."/>
        </authorList>
    </citation>
    <scope>NUCLEOTIDE SEQUENCE</scope>
    <source>
        <strain evidence="1">IFO 4308</strain>
    </source>
</reference>
<organism evidence="1 2">
    <name type="scientific">Aspergillus kawachii</name>
    <name type="common">White koji mold</name>
    <name type="synonym">Aspergillus awamori var. kawachi</name>
    <dbReference type="NCBI Taxonomy" id="1069201"/>
    <lineage>
        <taxon>Eukaryota</taxon>
        <taxon>Fungi</taxon>
        <taxon>Dikarya</taxon>
        <taxon>Ascomycota</taxon>
        <taxon>Pezizomycotina</taxon>
        <taxon>Eurotiomycetes</taxon>
        <taxon>Eurotiomycetidae</taxon>
        <taxon>Eurotiales</taxon>
        <taxon>Aspergillaceae</taxon>
        <taxon>Aspergillus</taxon>
        <taxon>Aspergillus subgen. Circumdati</taxon>
    </lineage>
</organism>
<gene>
    <name evidence="1" type="ORF">AKAW2_30458S</name>
</gene>
<proteinExistence type="predicted"/>
<dbReference type="KEGG" id="aluc:AKAW2_30458S"/>
<dbReference type="EMBL" id="AP024427">
    <property type="protein sequence ID" value="BCR97139.1"/>
    <property type="molecule type" value="Genomic_DNA"/>
</dbReference>
<dbReference type="Proteomes" id="UP000661280">
    <property type="component" value="Chromosome 3"/>
</dbReference>
<protein>
    <submittedName>
        <fullName evidence="1">Uncharacterized protein</fullName>
    </submittedName>
</protein>
<dbReference type="OrthoDB" id="10513862at2759"/>
<reference evidence="1" key="1">
    <citation type="submission" date="2021-01" db="EMBL/GenBank/DDBJ databases">
        <authorList>
            <consortium name="Aspergillus luchuensis mut. kawachii IFO 4304 genome sequencing consortium"/>
            <person name="Kazuki M."/>
            <person name="Futagami T."/>
        </authorList>
    </citation>
    <scope>NUCLEOTIDE SEQUENCE</scope>
    <source>
        <strain evidence="1">IFO 4308</strain>
    </source>
</reference>
<keyword evidence="2" id="KW-1185">Reference proteome</keyword>
<dbReference type="RefSeq" id="XP_041540905.1">
    <property type="nucleotide sequence ID" value="XM_041686974.1"/>
</dbReference>
<dbReference type="GeneID" id="64958464"/>
<sequence>MLSAHQLREANPSRLNKMTCLEVRRSQIQWKYSPSLKHPLGSHIIDLIDLKTLHRQYISWIAKTLSSEQPS</sequence>
<evidence type="ECO:0000313" key="2">
    <source>
        <dbReference type="Proteomes" id="UP000661280"/>
    </source>
</evidence>
<evidence type="ECO:0000313" key="1">
    <source>
        <dbReference type="EMBL" id="BCR97139.1"/>
    </source>
</evidence>
<accession>A0A7R7W6B0</accession>
<name>A0A7R7W6B0_ASPKA</name>
<dbReference type="AlphaFoldDB" id="A0A7R7W6B0"/>